<dbReference type="EMBL" id="JABCKI010005982">
    <property type="protein sequence ID" value="KAG5636052.1"/>
    <property type="molecule type" value="Genomic_DNA"/>
</dbReference>
<keyword evidence="3" id="KW-1185">Reference proteome</keyword>
<dbReference type="Proteomes" id="UP000717328">
    <property type="component" value="Unassembled WGS sequence"/>
</dbReference>
<gene>
    <name evidence="2" type="ORF">H0H81_009248</name>
</gene>
<organism evidence="2 3">
    <name type="scientific">Sphagnurus paluster</name>
    <dbReference type="NCBI Taxonomy" id="117069"/>
    <lineage>
        <taxon>Eukaryota</taxon>
        <taxon>Fungi</taxon>
        <taxon>Dikarya</taxon>
        <taxon>Basidiomycota</taxon>
        <taxon>Agaricomycotina</taxon>
        <taxon>Agaricomycetes</taxon>
        <taxon>Agaricomycetidae</taxon>
        <taxon>Agaricales</taxon>
        <taxon>Tricholomatineae</taxon>
        <taxon>Lyophyllaceae</taxon>
        <taxon>Sphagnurus</taxon>
    </lineage>
</organism>
<evidence type="ECO:0000313" key="3">
    <source>
        <dbReference type="Proteomes" id="UP000717328"/>
    </source>
</evidence>
<sequence length="264" mass="30706">MSIERDENFVPRTRSDYALPNEKIAKIADYHEMFEETPIYTLGRMLFMQAAGWQFYLLTNAMGNPMYPKGTNHFEPSSPLFKPHERKGIIASNIGLSVMASILYLWTKQVGLEYFIKLYFVPYILANHWIVMLTYLHHCDPTIPHYRAKQWTFLRGALATVDRPLLGWAGRVFLHNVSHDHVAHHLFSSIPFYNQPKVTKLLKQVLKEDYNYDSTNTFRALYRTFTQCCFVEDDGDIVFYKDKHGQVSRVLADASLTAEQKKAL</sequence>
<reference evidence="2" key="2">
    <citation type="submission" date="2021-10" db="EMBL/GenBank/DDBJ databases">
        <title>Phylogenomics reveals ancestral predisposition of the termite-cultivated fungus Termitomyces towards a domesticated lifestyle.</title>
        <authorList>
            <person name="Auxier B."/>
            <person name="Grum-Grzhimaylo A."/>
            <person name="Cardenas M.E."/>
            <person name="Lodge J.D."/>
            <person name="Laessoe T."/>
            <person name="Pedersen O."/>
            <person name="Smith M.E."/>
            <person name="Kuyper T.W."/>
            <person name="Franco-Molano E.A."/>
            <person name="Baroni T.J."/>
            <person name="Aanen D.K."/>
        </authorList>
    </citation>
    <scope>NUCLEOTIDE SEQUENCE</scope>
    <source>
        <strain evidence="2">D49</strain>
    </source>
</reference>
<dbReference type="Pfam" id="PF00487">
    <property type="entry name" value="FA_desaturase"/>
    <property type="match status" value="1"/>
</dbReference>
<protein>
    <recommendedName>
        <fullName evidence="1">Fatty acid desaturase domain-containing protein</fullName>
    </recommendedName>
</protein>
<proteinExistence type="predicted"/>
<comment type="caution">
    <text evidence="2">The sequence shown here is derived from an EMBL/GenBank/DDBJ whole genome shotgun (WGS) entry which is preliminary data.</text>
</comment>
<feature type="domain" description="Fatty acid desaturase" evidence="1">
    <location>
        <begin position="58"/>
        <end position="210"/>
    </location>
</feature>
<dbReference type="AlphaFoldDB" id="A0A9P7FVX0"/>
<dbReference type="InterPro" id="IPR005804">
    <property type="entry name" value="FA_desaturase_dom"/>
</dbReference>
<dbReference type="GO" id="GO:0006629">
    <property type="term" value="P:lipid metabolic process"/>
    <property type="evidence" value="ECO:0007669"/>
    <property type="project" value="InterPro"/>
</dbReference>
<accession>A0A9P7FVX0</accession>
<evidence type="ECO:0000313" key="2">
    <source>
        <dbReference type="EMBL" id="KAG5636052.1"/>
    </source>
</evidence>
<dbReference type="PANTHER" id="PTHR32100">
    <property type="entry name" value="OMEGA-6 FATTY ACID DESATURASE, CHLOROPLASTIC"/>
    <property type="match status" value="1"/>
</dbReference>
<reference evidence="2" key="1">
    <citation type="submission" date="2021-02" db="EMBL/GenBank/DDBJ databases">
        <authorList>
            <person name="Nieuwenhuis M."/>
            <person name="Van De Peppel L.J.J."/>
        </authorList>
    </citation>
    <scope>NUCLEOTIDE SEQUENCE</scope>
    <source>
        <strain evidence="2">D49</strain>
    </source>
</reference>
<dbReference type="InterPro" id="IPR012171">
    <property type="entry name" value="Fatty_acid_desaturase"/>
</dbReference>
<name>A0A9P7FVX0_9AGAR</name>
<evidence type="ECO:0000259" key="1">
    <source>
        <dbReference type="Pfam" id="PF00487"/>
    </source>
</evidence>
<dbReference type="GO" id="GO:0016491">
    <property type="term" value="F:oxidoreductase activity"/>
    <property type="evidence" value="ECO:0007669"/>
    <property type="project" value="InterPro"/>
</dbReference>
<dbReference type="OrthoDB" id="1461976at2759"/>